<evidence type="ECO:0000256" key="5">
    <source>
        <dbReference type="ARBA" id="ARBA00023242"/>
    </source>
</evidence>
<feature type="region of interest" description="Disordered" evidence="6">
    <location>
        <begin position="720"/>
        <end position="768"/>
    </location>
</feature>
<dbReference type="GO" id="GO:0071942">
    <property type="term" value="C:XPC complex"/>
    <property type="evidence" value="ECO:0007669"/>
    <property type="project" value="TreeGrafter"/>
</dbReference>
<feature type="compositionally biased region" description="Basic and acidic residues" evidence="6">
    <location>
        <begin position="118"/>
        <end position="127"/>
    </location>
</feature>
<keyword evidence="4" id="KW-0234">DNA repair</keyword>
<dbReference type="SUPFAM" id="SSF54001">
    <property type="entry name" value="Cysteine proteinases"/>
    <property type="match status" value="1"/>
</dbReference>
<feature type="compositionally biased region" description="Pro residues" evidence="6">
    <location>
        <begin position="426"/>
        <end position="436"/>
    </location>
</feature>
<keyword evidence="11" id="KW-1185">Reference proteome</keyword>
<dbReference type="GO" id="GO:0005737">
    <property type="term" value="C:cytoplasm"/>
    <property type="evidence" value="ECO:0007669"/>
    <property type="project" value="TreeGrafter"/>
</dbReference>
<feature type="compositionally biased region" description="Acidic residues" evidence="6">
    <location>
        <begin position="906"/>
        <end position="922"/>
    </location>
</feature>
<dbReference type="Pfam" id="PF10404">
    <property type="entry name" value="BHD_2"/>
    <property type="match status" value="1"/>
</dbReference>
<dbReference type="Gene3D" id="3.90.260.10">
    <property type="entry name" value="Transglutaminase-like"/>
    <property type="match status" value="1"/>
</dbReference>
<dbReference type="Pfam" id="PF10403">
    <property type="entry name" value="BHD_1"/>
    <property type="match status" value="1"/>
</dbReference>
<dbReference type="GO" id="GO:0000111">
    <property type="term" value="C:nucleotide-excision repair factor 2 complex"/>
    <property type="evidence" value="ECO:0007669"/>
    <property type="project" value="TreeGrafter"/>
</dbReference>
<dbReference type="Proteomes" id="UP000076874">
    <property type="component" value="Unassembled WGS sequence"/>
</dbReference>
<keyword evidence="3" id="KW-0227">DNA damage</keyword>
<feature type="compositionally biased region" description="Acidic residues" evidence="6">
    <location>
        <begin position="161"/>
        <end position="180"/>
    </location>
</feature>
<feature type="domain" description="Rad4 beta-hairpin" evidence="8">
    <location>
        <begin position="699"/>
        <end position="778"/>
    </location>
</feature>
<dbReference type="InterPro" id="IPR018327">
    <property type="entry name" value="BHD_2"/>
</dbReference>
<comment type="subcellular location">
    <subcellularLocation>
        <location evidence="1">Nucleus</location>
    </subcellularLocation>
</comment>
<feature type="region of interest" description="Disordered" evidence="6">
    <location>
        <begin position="581"/>
        <end position="606"/>
    </location>
</feature>
<sequence length="968" mass="104675">MVSTRRSTTEQRGISLRADASRRQQRRLESARSRRGAAAGDPSAAPGAGSGLPVVYREMLVEAGVSPASRRSRNVESSSEPPAKRLKRPGQKSDRPMQPEVMAIRASGFARAAPNNGERSDDGGRGDDDNEDGDMDDDEDDGVEFEDIVIPDPVVQTTERDSEDDDSEDDSDGDSDDEDGGGVRMVFEDVVAPAATALRSDGGDAGGGTSEDGKPEAQGMLELNLTAHESGVSAARRGVRPARKKPLTRAERLRRIDIHKVHVCCLMAHAARRNRWCNDEAVQEALQPLLTDKMLTYLNPDTTRLSQFGQTESLKNGLQQVATMFRARFAITERGLRRALWADDPDHLKDYQLPSDMESVLDREDFRAAANTLQGSRDVGAQLFCALLRTAGVETRLVSSLQPLSFLASAPTLPKPKSARSAATPTPKPSTGPTIPPIYRDTTPSAAPPTGSPSTASPLRRLGHPHAAAYHLPSVRTTPPRRQAAASSTDPPLSTVLVIRGESPFPVYWVEVLDVAHQKWQPVDALVTGTQWRPGKLEPPASDKANQLAYAIAFADDGTAKDVTRRYAKAYNAKTRRARVDGLGGAPPLPAAPGATARRDGGGSGGDKWLRRAMRPFVRRRAHRTDLDQIEDAELAAVEAREPLPRNVADFHNHPVFALERHLRRHEVLLPNAPVAGTVSAGSRGALERIYRRRDVRVAYSADRWYRLGRVVLPNEIPAKWLPPATRPRANRNRAHDDDDDDDDDDDSIDNIIRNGGHPPPAGTPLYTPEQTVLYEAPPVVDGRVPKNKFGNIDVYVPSMVPAGGVHVTDDGTARAAVLLGLDYAPALTGFRFEGRQGTAVLRGAVVATEHADAVRAVLAGLADLEAEAEAARRTRVALRTWAVLLRGLRIRARIQAAAADRGEDVADDNDDDNDDDADDNDTGNADDGAESAATPVDDDAKSDATEEYDMVMDDDDDDLGGGGSFPE</sequence>
<evidence type="ECO:0000256" key="4">
    <source>
        <dbReference type="ARBA" id="ARBA00023204"/>
    </source>
</evidence>
<feature type="region of interest" description="Disordered" evidence="6">
    <location>
        <begin position="900"/>
        <end position="968"/>
    </location>
</feature>
<evidence type="ECO:0000259" key="8">
    <source>
        <dbReference type="SMART" id="SM01031"/>
    </source>
</evidence>
<dbReference type="InterPro" id="IPR018326">
    <property type="entry name" value="Rad4_beta-hairpin_dom1"/>
</dbReference>
<dbReference type="OrthoDB" id="300780at2759"/>
<feature type="region of interest" description="Disordered" evidence="6">
    <location>
        <begin position="409"/>
        <end position="461"/>
    </location>
</feature>
<dbReference type="Gene3D" id="3.30.70.2460">
    <property type="entry name" value="Rad4, beta-hairpin domain BHD3"/>
    <property type="match status" value="1"/>
</dbReference>
<feature type="compositionally biased region" description="Low complexity" evidence="6">
    <location>
        <begin position="36"/>
        <end position="47"/>
    </location>
</feature>
<dbReference type="Pfam" id="PF03835">
    <property type="entry name" value="Rad4"/>
    <property type="match status" value="1"/>
</dbReference>
<feature type="compositionally biased region" description="Acidic residues" evidence="6">
    <location>
        <begin position="128"/>
        <end position="149"/>
    </location>
</feature>
<evidence type="ECO:0000256" key="6">
    <source>
        <dbReference type="SAM" id="MobiDB-lite"/>
    </source>
</evidence>
<dbReference type="PANTHER" id="PTHR12135:SF0">
    <property type="entry name" value="DNA REPAIR PROTEIN COMPLEMENTING XP-C CELLS"/>
    <property type="match status" value="1"/>
</dbReference>
<feature type="compositionally biased region" description="Acidic residues" evidence="6">
    <location>
        <begin position="946"/>
        <end position="960"/>
    </location>
</feature>
<evidence type="ECO:0000313" key="10">
    <source>
        <dbReference type="EMBL" id="OAA62837.1"/>
    </source>
</evidence>
<dbReference type="SMART" id="SM01030">
    <property type="entry name" value="BHD_1"/>
    <property type="match status" value="1"/>
</dbReference>
<proteinExistence type="inferred from homology"/>
<feature type="domain" description="Rad4 beta-hairpin" evidence="7">
    <location>
        <begin position="640"/>
        <end position="697"/>
    </location>
</feature>
<dbReference type="STRING" id="1081102.A0A167VP39"/>
<evidence type="ECO:0000256" key="2">
    <source>
        <dbReference type="ARBA" id="ARBA00009525"/>
    </source>
</evidence>
<feature type="region of interest" description="Disordered" evidence="6">
    <location>
        <begin position="64"/>
        <end position="182"/>
    </location>
</feature>
<dbReference type="InterPro" id="IPR018328">
    <property type="entry name" value="Rad4_beta-hairpin_dom3"/>
</dbReference>
<feature type="region of interest" description="Disordered" evidence="6">
    <location>
        <begin position="472"/>
        <end position="491"/>
    </location>
</feature>
<evidence type="ECO:0000256" key="3">
    <source>
        <dbReference type="ARBA" id="ARBA00022763"/>
    </source>
</evidence>
<feature type="domain" description="Rad4 beta-hairpin" evidence="9">
    <location>
        <begin position="785"/>
        <end position="859"/>
    </location>
</feature>
<feature type="region of interest" description="Disordered" evidence="6">
    <location>
        <begin position="1"/>
        <end position="51"/>
    </location>
</feature>
<dbReference type="InterPro" id="IPR036985">
    <property type="entry name" value="Transglutaminase-like_sf"/>
</dbReference>
<dbReference type="Gene3D" id="2.20.20.110">
    <property type="entry name" value="Rad4, beta-hairpin domain BHD1"/>
    <property type="match status" value="1"/>
</dbReference>
<feature type="compositionally biased region" description="Polar residues" evidence="6">
    <location>
        <begin position="1"/>
        <end position="12"/>
    </location>
</feature>
<dbReference type="InterPro" id="IPR018325">
    <property type="entry name" value="Rad4/PNGase_transGLS-fold"/>
</dbReference>
<dbReference type="Pfam" id="PF10405">
    <property type="entry name" value="BHD_3"/>
    <property type="match status" value="1"/>
</dbReference>
<keyword evidence="5" id="KW-0539">Nucleus</keyword>
<dbReference type="InterPro" id="IPR038765">
    <property type="entry name" value="Papain-like_cys_pep_sf"/>
</dbReference>
<dbReference type="GO" id="GO:0003684">
    <property type="term" value="F:damaged DNA binding"/>
    <property type="evidence" value="ECO:0007669"/>
    <property type="project" value="InterPro"/>
</dbReference>
<dbReference type="GO" id="GO:0006298">
    <property type="term" value="P:mismatch repair"/>
    <property type="evidence" value="ECO:0007669"/>
    <property type="project" value="TreeGrafter"/>
</dbReference>
<gene>
    <name evidence="10" type="ORF">SPI_04377</name>
</gene>
<dbReference type="GO" id="GO:0006289">
    <property type="term" value="P:nucleotide-excision repair"/>
    <property type="evidence" value="ECO:0007669"/>
    <property type="project" value="InterPro"/>
</dbReference>
<evidence type="ECO:0000256" key="1">
    <source>
        <dbReference type="ARBA" id="ARBA00004123"/>
    </source>
</evidence>
<evidence type="ECO:0000259" key="9">
    <source>
        <dbReference type="SMART" id="SM01032"/>
    </source>
</evidence>
<dbReference type="InterPro" id="IPR042488">
    <property type="entry name" value="Rad4_BHD3_sf"/>
</dbReference>
<evidence type="ECO:0000259" key="7">
    <source>
        <dbReference type="SMART" id="SM01030"/>
    </source>
</evidence>
<dbReference type="GO" id="GO:0003697">
    <property type="term" value="F:single-stranded DNA binding"/>
    <property type="evidence" value="ECO:0007669"/>
    <property type="project" value="TreeGrafter"/>
</dbReference>
<dbReference type="PANTHER" id="PTHR12135">
    <property type="entry name" value="DNA REPAIR PROTEIN XP-C / RAD4"/>
    <property type="match status" value="1"/>
</dbReference>
<organism evidence="10 11">
    <name type="scientific">Niveomyces insectorum RCEF 264</name>
    <dbReference type="NCBI Taxonomy" id="1081102"/>
    <lineage>
        <taxon>Eukaryota</taxon>
        <taxon>Fungi</taxon>
        <taxon>Dikarya</taxon>
        <taxon>Ascomycota</taxon>
        <taxon>Pezizomycotina</taxon>
        <taxon>Sordariomycetes</taxon>
        <taxon>Hypocreomycetidae</taxon>
        <taxon>Hypocreales</taxon>
        <taxon>Cordycipitaceae</taxon>
        <taxon>Niveomyces</taxon>
    </lineage>
</organism>
<feature type="compositionally biased region" description="Acidic residues" evidence="6">
    <location>
        <begin position="738"/>
        <end position="749"/>
    </location>
</feature>
<comment type="similarity">
    <text evidence="2">Belongs to the XPC family.</text>
</comment>
<name>A0A167VP39_9HYPO</name>
<dbReference type="AlphaFoldDB" id="A0A167VP39"/>
<evidence type="ECO:0000313" key="11">
    <source>
        <dbReference type="Proteomes" id="UP000076874"/>
    </source>
</evidence>
<dbReference type="EMBL" id="AZHD01000006">
    <property type="protein sequence ID" value="OAA62837.1"/>
    <property type="molecule type" value="Genomic_DNA"/>
</dbReference>
<comment type="caution">
    <text evidence="10">The sequence shown here is derived from an EMBL/GenBank/DDBJ whole genome shotgun (WGS) entry which is preliminary data.</text>
</comment>
<feature type="compositionally biased region" description="Basic and acidic residues" evidence="6">
    <location>
        <begin position="19"/>
        <end position="32"/>
    </location>
</feature>
<dbReference type="InterPro" id="IPR004583">
    <property type="entry name" value="DNA_repair_Rad4"/>
</dbReference>
<accession>A0A167VP39</accession>
<dbReference type="SMART" id="SM01031">
    <property type="entry name" value="BHD_2"/>
    <property type="match status" value="1"/>
</dbReference>
<dbReference type="SMART" id="SM01032">
    <property type="entry name" value="BHD_3"/>
    <property type="match status" value="1"/>
</dbReference>
<protein>
    <submittedName>
        <fullName evidence="10">DNA repair protein</fullName>
    </submittedName>
</protein>
<reference evidence="10 11" key="1">
    <citation type="journal article" date="2016" name="Genome Biol. Evol.">
        <title>Divergent and convergent evolution of fungal pathogenicity.</title>
        <authorList>
            <person name="Shang Y."/>
            <person name="Xiao G."/>
            <person name="Zheng P."/>
            <person name="Cen K."/>
            <person name="Zhan S."/>
            <person name="Wang C."/>
        </authorList>
    </citation>
    <scope>NUCLEOTIDE SEQUENCE [LARGE SCALE GENOMIC DNA]</scope>
    <source>
        <strain evidence="10 11">RCEF 264</strain>
    </source>
</reference>